<dbReference type="Pfam" id="PF20510">
    <property type="entry name" value="HgmA_N"/>
    <property type="match status" value="1"/>
</dbReference>
<proteinExistence type="inferred from homology"/>
<comment type="pathway">
    <text evidence="9">Amino-acid degradation; L-phenylalanine degradation; acetoacetate and fumarate from L-phenylalanine: step 4/6.</text>
</comment>
<dbReference type="GO" id="GO:0005506">
    <property type="term" value="F:iron ion binding"/>
    <property type="evidence" value="ECO:0007669"/>
    <property type="project" value="UniProtKB-UniRule"/>
</dbReference>
<name>A0A3G9G9C5_9CAUL</name>
<gene>
    <name evidence="9" type="primary">hmgA</name>
    <name evidence="15" type="ORF">EM6_2352</name>
</gene>
<keyword evidence="7 9" id="KW-0408">Iron</keyword>
<feature type="binding site" evidence="9 12">
    <location>
        <position position="361"/>
    </location>
    <ligand>
        <name>homogentisate</name>
        <dbReference type="ChEBI" id="CHEBI:16169"/>
    </ligand>
</feature>
<evidence type="ECO:0000259" key="14">
    <source>
        <dbReference type="Pfam" id="PF20510"/>
    </source>
</evidence>
<dbReference type="Gene3D" id="2.60.120.10">
    <property type="entry name" value="Jelly Rolls"/>
    <property type="match status" value="1"/>
</dbReference>
<comment type="similarity">
    <text evidence="2 9">Belongs to the homogentisate dioxygenase family.</text>
</comment>
<dbReference type="Proteomes" id="UP000278756">
    <property type="component" value="Chromosome 2"/>
</dbReference>
<evidence type="ECO:0000256" key="4">
    <source>
        <dbReference type="ARBA" id="ARBA00022878"/>
    </source>
</evidence>
<dbReference type="InterPro" id="IPR011051">
    <property type="entry name" value="RmlC_Cupin_sf"/>
</dbReference>
<organism evidence="15 16">
    <name type="scientific">Asticcacaulis excentricus</name>
    <dbReference type="NCBI Taxonomy" id="78587"/>
    <lineage>
        <taxon>Bacteria</taxon>
        <taxon>Pseudomonadati</taxon>
        <taxon>Pseudomonadota</taxon>
        <taxon>Alphaproteobacteria</taxon>
        <taxon>Caulobacterales</taxon>
        <taxon>Caulobacteraceae</taxon>
        <taxon>Asticcacaulis</taxon>
    </lineage>
</organism>
<comment type="catalytic activity">
    <reaction evidence="9">
        <text>homogentisate + O2 = 4-maleylacetoacetate + H(+)</text>
        <dbReference type="Rhea" id="RHEA:15449"/>
        <dbReference type="ChEBI" id="CHEBI:15378"/>
        <dbReference type="ChEBI" id="CHEBI:15379"/>
        <dbReference type="ChEBI" id="CHEBI:16169"/>
        <dbReference type="ChEBI" id="CHEBI:17105"/>
        <dbReference type="EC" id="1.13.11.5"/>
    </reaction>
</comment>
<dbReference type="NCBIfam" id="TIGR01015">
    <property type="entry name" value="hmgA"/>
    <property type="match status" value="1"/>
</dbReference>
<comment type="cofactor">
    <cofactor evidence="1 9 12">
        <name>Fe cation</name>
        <dbReference type="ChEBI" id="CHEBI:24875"/>
    </cofactor>
</comment>
<dbReference type="PANTHER" id="PTHR11056:SF0">
    <property type="entry name" value="HOMOGENTISATE 1,2-DIOXYGENASE"/>
    <property type="match status" value="1"/>
</dbReference>
<keyword evidence="6 9" id="KW-0560">Oxidoreductase</keyword>
<reference evidence="16" key="2">
    <citation type="journal article" date="2017" name="Plant Physiol. Biochem.">
        <title>Differential oxidative and antioxidative response of duckweed Lemna minor toward plant growth promoting/inhibiting bacteria.</title>
        <authorList>
            <person name="Ishizawa H."/>
            <person name="Kuroda M."/>
            <person name="Morikawa M."/>
            <person name="Ike M."/>
        </authorList>
    </citation>
    <scope>NUCLEOTIDE SEQUENCE [LARGE SCALE GENOMIC DNA]</scope>
    <source>
        <strain evidence="16">M6</strain>
    </source>
</reference>
<dbReference type="GO" id="GO:0005737">
    <property type="term" value="C:cytoplasm"/>
    <property type="evidence" value="ECO:0007669"/>
    <property type="project" value="TreeGrafter"/>
</dbReference>
<protein>
    <recommendedName>
        <fullName evidence="9 10">Homogentisate 1,2-dioxygenase</fullName>
        <shortName evidence="9">HGDO</shortName>
        <ecNumber evidence="9 10">1.13.11.5</ecNumber>
    </recommendedName>
    <alternativeName>
        <fullName evidence="9">Homogentisate oxygenase</fullName>
    </alternativeName>
    <alternativeName>
        <fullName evidence="9">Homogentisic acid oxidase</fullName>
    </alternativeName>
    <alternativeName>
        <fullName evidence="9">Homogentisicase</fullName>
    </alternativeName>
</protein>
<evidence type="ECO:0000256" key="8">
    <source>
        <dbReference type="ARBA" id="ARBA00023232"/>
    </source>
</evidence>
<keyword evidence="5 9" id="KW-0223">Dioxygenase</keyword>
<dbReference type="SUPFAM" id="SSF51182">
    <property type="entry name" value="RmlC-like cupins"/>
    <property type="match status" value="1"/>
</dbReference>
<dbReference type="InterPro" id="IPR005708">
    <property type="entry name" value="Homogentis_dOase"/>
</dbReference>
<evidence type="ECO:0000256" key="9">
    <source>
        <dbReference type="HAMAP-Rule" id="MF_00334"/>
    </source>
</evidence>
<feature type="binding site" evidence="12">
    <location>
        <position position="331"/>
    </location>
    <ligand>
        <name>Fe cation</name>
        <dbReference type="ChEBI" id="CHEBI:24875"/>
    </ligand>
</feature>
<sequence length="424" mass="46503">MRPYLSGFGNHFATEAVPGALPVGQNAPQAVPFGLYAEQFSGTAFTAPRSENRRTWFYRLRPSAQHAAFVPLEAPGWRTDGPPPSPNRLRWSPLTTPQGAVDFIDGMTAYAANGDVATQTGVTVYLYAATASMTRRAFFNADGEWLIVPEEGALKIITECGVIEAAPLSVVVIPRGLKFRVELPEGPARGYICENHGAVFRLPDLGPIGANGLANPRDFEAPVAAFEDEDAPHQLIQKFQGRLWTTTLNHSPFDVVAWHGNLCPYRYDLRRFNTINTVSFDHPDPSIFTVLTAPSDTPGTANCDFVIFPPRWMVAEHTFRPPWFHRNIMSEFMGLIEGVYDAKAEGFAPGGASLHNCLNAHGPDRASYDAGVSADLKPHKYEGTMAFMFETRFVLRPTTQALALSGLQGDYDAGWGGFEKARLP</sequence>
<dbReference type="InterPro" id="IPR014710">
    <property type="entry name" value="RmlC-like_jellyroll"/>
</dbReference>
<dbReference type="InterPro" id="IPR046451">
    <property type="entry name" value="HgmA_C"/>
</dbReference>
<dbReference type="InterPro" id="IPR046452">
    <property type="entry name" value="HgmA_N"/>
</dbReference>
<accession>A0A3G9G9C5</accession>
<evidence type="ECO:0000313" key="15">
    <source>
        <dbReference type="EMBL" id="BBF81744.1"/>
    </source>
</evidence>
<evidence type="ECO:0000256" key="2">
    <source>
        <dbReference type="ARBA" id="ARBA00007757"/>
    </source>
</evidence>
<keyword evidence="3 9" id="KW-0479">Metal-binding</keyword>
<dbReference type="InterPro" id="IPR022950">
    <property type="entry name" value="Homogentis_dOase_bac"/>
</dbReference>
<evidence type="ECO:0000256" key="11">
    <source>
        <dbReference type="PIRSR" id="PIRSR605708-1"/>
    </source>
</evidence>
<evidence type="ECO:0000256" key="6">
    <source>
        <dbReference type="ARBA" id="ARBA00023002"/>
    </source>
</evidence>
<comment type="caution">
    <text evidence="9">Lacks conserved residue(s) required for the propagation of feature annotation.</text>
</comment>
<dbReference type="CDD" id="cd07000">
    <property type="entry name" value="cupin_HGO_N"/>
    <property type="match status" value="1"/>
</dbReference>
<feature type="binding site" evidence="12">
    <location>
        <position position="340"/>
    </location>
    <ligand>
        <name>homogentisate</name>
        <dbReference type="ChEBI" id="CHEBI:16169"/>
    </ligand>
</feature>
<evidence type="ECO:0000256" key="12">
    <source>
        <dbReference type="PIRSR" id="PIRSR605708-2"/>
    </source>
</evidence>
<feature type="domain" description="Homogentisate 1,2-dioxygenase N-terminal" evidence="14">
    <location>
        <begin position="4"/>
        <end position="269"/>
    </location>
</feature>
<feature type="binding site" evidence="12">
    <location>
        <position position="361"/>
    </location>
    <ligand>
        <name>Fe cation</name>
        <dbReference type="ChEBI" id="CHEBI:24875"/>
    </ligand>
</feature>
<evidence type="ECO:0000313" key="16">
    <source>
        <dbReference type="Proteomes" id="UP000278756"/>
    </source>
</evidence>
<dbReference type="RefSeq" id="WP_126423282.1">
    <property type="nucleotide sequence ID" value="NZ_AP018828.1"/>
</dbReference>
<dbReference type="FunFam" id="2.60.120.10:FF:000034">
    <property type="entry name" value="Homogentisate 1,2-dioxygenase"/>
    <property type="match status" value="1"/>
</dbReference>
<dbReference type="Pfam" id="PF04209">
    <property type="entry name" value="HgmA_C"/>
    <property type="match status" value="1"/>
</dbReference>
<dbReference type="GO" id="GO:0004411">
    <property type="term" value="F:homogentisate 1,2-dioxygenase activity"/>
    <property type="evidence" value="ECO:0007669"/>
    <property type="project" value="UniProtKB-UniRule"/>
</dbReference>
<dbReference type="PANTHER" id="PTHR11056">
    <property type="entry name" value="HOMOGENTISATE 1,2-DIOXYGENASE"/>
    <property type="match status" value="1"/>
</dbReference>
<dbReference type="GO" id="GO:0006559">
    <property type="term" value="P:L-phenylalanine catabolic process"/>
    <property type="evidence" value="ECO:0007669"/>
    <property type="project" value="UniProtKB-UniRule"/>
</dbReference>
<dbReference type="GO" id="GO:0006572">
    <property type="term" value="P:L-tyrosine catabolic process"/>
    <property type="evidence" value="ECO:0007669"/>
    <property type="project" value="UniProtKB-UniRule"/>
</dbReference>
<evidence type="ECO:0000256" key="3">
    <source>
        <dbReference type="ARBA" id="ARBA00022723"/>
    </source>
</evidence>
<dbReference type="EC" id="1.13.11.5" evidence="9 10"/>
<keyword evidence="8 9" id="KW-0585">Phenylalanine catabolism</keyword>
<evidence type="ECO:0000256" key="7">
    <source>
        <dbReference type="ARBA" id="ARBA00023004"/>
    </source>
</evidence>
<evidence type="ECO:0000256" key="5">
    <source>
        <dbReference type="ARBA" id="ARBA00022964"/>
    </source>
</evidence>
<comment type="subunit">
    <text evidence="9">Hexamer; dimer of trimers.</text>
</comment>
<dbReference type="OrthoDB" id="9811253at2"/>
<evidence type="ECO:0000256" key="1">
    <source>
        <dbReference type="ARBA" id="ARBA00001962"/>
    </source>
</evidence>
<feature type="binding site" evidence="9">
    <location>
        <position position="379"/>
    </location>
    <ligand>
        <name>Fe cation</name>
        <dbReference type="ChEBI" id="CHEBI:24875"/>
    </ligand>
</feature>
<dbReference type="UniPathway" id="UPA00139">
    <property type="reaction ID" value="UER00339"/>
</dbReference>
<comment type="function">
    <text evidence="9">Involved in the catabolism of homogentisate (2,5-dihydroxyphenylacetate or 2,5-OH-PhAc), a central intermediate in the degradation of phenylalanine and tyrosine. Catalyzes the oxidative ring cleavage of the aromatic ring of homogentisate to yield maleylacetoacetate.</text>
</comment>
<reference evidence="16" key="1">
    <citation type="journal article" date="2017" name="Biotechnol. Biofuels">
        <title>Evaluation of environmental bacterial communities as a factor affecting the growth of duckweed Lemna minor.</title>
        <authorList>
            <person name="Ishizawa H."/>
            <person name="Kuroda M."/>
            <person name="Morikawa M."/>
            <person name="Ike M."/>
        </authorList>
    </citation>
    <scope>NUCLEOTIDE SEQUENCE [LARGE SCALE GENOMIC DNA]</scope>
    <source>
        <strain evidence="16">M6</strain>
    </source>
</reference>
<dbReference type="EMBL" id="AP018828">
    <property type="protein sequence ID" value="BBF81744.1"/>
    <property type="molecule type" value="Genomic_DNA"/>
</dbReference>
<dbReference type="AlphaFoldDB" id="A0A3G9G9C5"/>
<evidence type="ECO:0000259" key="13">
    <source>
        <dbReference type="Pfam" id="PF04209"/>
    </source>
</evidence>
<evidence type="ECO:0000256" key="10">
    <source>
        <dbReference type="NCBIfam" id="TIGR01015"/>
    </source>
</evidence>
<feature type="active site" description="Proton acceptor" evidence="9 11">
    <location>
        <position position="282"/>
    </location>
</feature>
<feature type="domain" description="Homogentisate 1,2-dioxygenase C-terminal" evidence="13">
    <location>
        <begin position="270"/>
        <end position="420"/>
    </location>
</feature>
<keyword evidence="4 9" id="KW-0828">Tyrosine catabolism</keyword>
<feature type="binding site" evidence="12">
    <location>
        <position position="325"/>
    </location>
    <ligand>
        <name>Fe cation</name>
        <dbReference type="ChEBI" id="CHEBI:24875"/>
    </ligand>
</feature>
<dbReference type="HAMAP" id="MF_00334">
    <property type="entry name" value="Homogentis_dioxygen"/>
    <property type="match status" value="1"/>
</dbReference>